<reference evidence="2 3" key="3">
    <citation type="journal article" date="2017" name="G3 (Bethesda)">
        <title>Comparative analysis highlights variable genome content of wheat rusts and divergence of the mating loci.</title>
        <authorList>
            <person name="Cuomo C.A."/>
            <person name="Bakkeren G."/>
            <person name="Khalil H.B."/>
            <person name="Panwar V."/>
            <person name="Joly D."/>
            <person name="Linning R."/>
            <person name="Sakthikumar S."/>
            <person name="Song X."/>
            <person name="Adiconis X."/>
            <person name="Fan L."/>
            <person name="Goldberg J.M."/>
            <person name="Levin J.Z."/>
            <person name="Young S."/>
            <person name="Zeng Q."/>
            <person name="Anikster Y."/>
            <person name="Bruce M."/>
            <person name="Wang M."/>
            <person name="Yin C."/>
            <person name="McCallum B."/>
            <person name="Szabo L.J."/>
            <person name="Hulbert S."/>
            <person name="Chen X."/>
            <person name="Fellers J.P."/>
        </authorList>
    </citation>
    <scope>NUCLEOTIDE SEQUENCE</scope>
    <source>
        <strain evidence="3">Isolate 1-1 / race 1 (BBBD)</strain>
        <strain evidence="2">isolate 1-1 / race 1 (BBBD)</strain>
    </source>
</reference>
<dbReference type="AlphaFoldDB" id="A0A180GS22"/>
<sequence length="100" mass="11343">MRETAVKFRRGLFTITRYFGIVLESLVAIYPNYVKFDMEMCQQPEAISENPKYKAFKNALGALNRVFVPATVPAEIQSARKSDSGRIALLSMSRAPKQRL</sequence>
<dbReference type="EMBL" id="ADAS02000031">
    <property type="protein sequence ID" value="OAV95179.1"/>
    <property type="molecule type" value="Genomic_DNA"/>
</dbReference>
<evidence type="ECO:0000313" key="2">
    <source>
        <dbReference type="EnsemblFungi" id="PTTG_26730-t43_1-p1"/>
    </source>
</evidence>
<reference evidence="2" key="4">
    <citation type="submission" date="2025-05" db="UniProtKB">
        <authorList>
            <consortium name="EnsemblFungi"/>
        </authorList>
    </citation>
    <scope>IDENTIFICATION</scope>
    <source>
        <strain evidence="2">isolate 1-1 / race 1 (BBBD)</strain>
    </source>
</reference>
<reference evidence="1" key="1">
    <citation type="submission" date="2009-11" db="EMBL/GenBank/DDBJ databases">
        <authorList>
            <consortium name="The Broad Institute Genome Sequencing Platform"/>
            <person name="Ward D."/>
            <person name="Feldgarden M."/>
            <person name="Earl A."/>
            <person name="Young S.K."/>
            <person name="Zeng Q."/>
            <person name="Koehrsen M."/>
            <person name="Alvarado L."/>
            <person name="Berlin A."/>
            <person name="Bochicchio J."/>
            <person name="Borenstein D."/>
            <person name="Chapman S.B."/>
            <person name="Chen Z."/>
            <person name="Engels R."/>
            <person name="Freedman E."/>
            <person name="Gellesch M."/>
            <person name="Goldberg J."/>
            <person name="Griggs A."/>
            <person name="Gujja S."/>
            <person name="Heilman E."/>
            <person name="Heiman D."/>
            <person name="Hepburn T."/>
            <person name="Howarth C."/>
            <person name="Jen D."/>
            <person name="Larson L."/>
            <person name="Lewis B."/>
            <person name="Mehta T."/>
            <person name="Park D."/>
            <person name="Pearson M."/>
            <person name="Roberts A."/>
            <person name="Saif S."/>
            <person name="Shea T."/>
            <person name="Shenoy N."/>
            <person name="Sisk P."/>
            <person name="Stolte C."/>
            <person name="Sykes S."/>
            <person name="Thomson T."/>
            <person name="Walk T."/>
            <person name="White J."/>
            <person name="Yandava C."/>
            <person name="Izard J."/>
            <person name="Baranova O.V."/>
            <person name="Blanton J.M."/>
            <person name="Tanner A.C."/>
            <person name="Dewhirst F.E."/>
            <person name="Haas B."/>
            <person name="Nusbaum C."/>
            <person name="Birren B."/>
        </authorList>
    </citation>
    <scope>NUCLEOTIDE SEQUENCE [LARGE SCALE GENOMIC DNA]</scope>
    <source>
        <strain evidence="1">1-1 BBBD Race 1</strain>
    </source>
</reference>
<keyword evidence="3" id="KW-1185">Reference proteome</keyword>
<organism evidence="1">
    <name type="scientific">Puccinia triticina (isolate 1-1 / race 1 (BBBD))</name>
    <name type="common">Brown leaf rust fungus</name>
    <dbReference type="NCBI Taxonomy" id="630390"/>
    <lineage>
        <taxon>Eukaryota</taxon>
        <taxon>Fungi</taxon>
        <taxon>Dikarya</taxon>
        <taxon>Basidiomycota</taxon>
        <taxon>Pucciniomycotina</taxon>
        <taxon>Pucciniomycetes</taxon>
        <taxon>Pucciniales</taxon>
        <taxon>Pucciniaceae</taxon>
        <taxon>Puccinia</taxon>
    </lineage>
</organism>
<dbReference type="OrthoDB" id="1681765at2759"/>
<dbReference type="VEuPathDB" id="FungiDB:PTTG_26730"/>
<accession>A0A180GS22</accession>
<evidence type="ECO:0000313" key="1">
    <source>
        <dbReference type="EMBL" id="OAV95179.1"/>
    </source>
</evidence>
<proteinExistence type="predicted"/>
<reference evidence="1" key="2">
    <citation type="submission" date="2016-05" db="EMBL/GenBank/DDBJ databases">
        <title>Comparative analysis highlights variable genome content of wheat rusts and divergence of the mating loci.</title>
        <authorList>
            <person name="Cuomo C.A."/>
            <person name="Bakkeren G."/>
            <person name="Szabo L."/>
            <person name="Khalil H."/>
            <person name="Joly D."/>
            <person name="Goldberg J."/>
            <person name="Young S."/>
            <person name="Zeng Q."/>
            <person name="Fellers J."/>
        </authorList>
    </citation>
    <scope>NUCLEOTIDE SEQUENCE [LARGE SCALE GENOMIC DNA]</scope>
    <source>
        <strain evidence="1">1-1 BBBD Race 1</strain>
    </source>
</reference>
<dbReference type="Proteomes" id="UP000005240">
    <property type="component" value="Unassembled WGS sequence"/>
</dbReference>
<gene>
    <name evidence="1" type="ORF">PTTG_26730</name>
</gene>
<name>A0A180GS22_PUCT1</name>
<protein>
    <submittedName>
        <fullName evidence="1 2">Uncharacterized protein</fullName>
    </submittedName>
</protein>
<dbReference type="EnsemblFungi" id="PTTG_26730-t43_1">
    <property type="protein sequence ID" value="PTTG_26730-t43_1-p1"/>
    <property type="gene ID" value="PTTG_26730"/>
</dbReference>
<evidence type="ECO:0000313" key="3">
    <source>
        <dbReference type="Proteomes" id="UP000005240"/>
    </source>
</evidence>